<accession>A0AA46NTJ9</accession>
<dbReference type="InterPro" id="IPR040836">
    <property type="entry name" value="SAVED"/>
</dbReference>
<dbReference type="NCBIfam" id="NF033611">
    <property type="entry name" value="SAVED"/>
    <property type="match status" value="1"/>
</dbReference>
<organism evidence="2 3">
    <name type="scientific">Acinetobacter ursingii</name>
    <dbReference type="NCBI Taxonomy" id="108980"/>
    <lineage>
        <taxon>Bacteria</taxon>
        <taxon>Pseudomonadati</taxon>
        <taxon>Pseudomonadota</taxon>
        <taxon>Gammaproteobacteria</taxon>
        <taxon>Moraxellales</taxon>
        <taxon>Moraxellaceae</taxon>
        <taxon>Acinetobacter</taxon>
    </lineage>
</organism>
<evidence type="ECO:0000259" key="1">
    <source>
        <dbReference type="Pfam" id="PF18145"/>
    </source>
</evidence>
<evidence type="ECO:0000313" key="3">
    <source>
        <dbReference type="Proteomes" id="UP001164081"/>
    </source>
</evidence>
<gene>
    <name evidence="2" type="ORF">LSO58_17210</name>
</gene>
<dbReference type="AlphaFoldDB" id="A0AA46NTJ9"/>
<sequence length="154" mass="17188">MKSCCRITGSLLEFKCGSLDAYKTSKNKAVELGHPVINITAKPEYMGNGAIRNPERGLSFMQDIHALFHSLTDKGITKIHVLPCASNAACIWFGQAFDLHHPEMVIYDYLNNSMVPRLQIRNNGSKNENRCNLNSIFDSTFIPLDLNMTLVNGV</sequence>
<dbReference type="Pfam" id="PF18145">
    <property type="entry name" value="SAVED"/>
    <property type="match status" value="1"/>
</dbReference>
<protein>
    <submittedName>
        <fullName evidence="2">SAVED domain-containing protein</fullName>
    </submittedName>
</protein>
<evidence type="ECO:0000313" key="2">
    <source>
        <dbReference type="EMBL" id="UYF77065.1"/>
    </source>
</evidence>
<reference evidence="2" key="1">
    <citation type="journal article" date="2022" name="J Glob Antimicrob Resist">
        <title>Comparative analysis of IMP-4- and OXA-58-containing plasmids of three carbapenemase-producing Acinetobacter ursingii strains in the Netherlands.</title>
        <authorList>
            <person name="Hendrickx A.P.A."/>
            <person name="Schade R.P."/>
            <person name="Landman F."/>
            <person name="Bosch T."/>
            <person name="Schouls L.M."/>
            <person name="van Dijk K."/>
        </authorList>
    </citation>
    <scope>NUCLEOTIDE SEQUENCE</scope>
    <source>
        <strain evidence="2">RIVM_C010761</strain>
    </source>
</reference>
<dbReference type="EMBL" id="CP089045">
    <property type="protein sequence ID" value="UYF77065.1"/>
    <property type="molecule type" value="Genomic_DNA"/>
</dbReference>
<dbReference type="Proteomes" id="UP001164081">
    <property type="component" value="Plasmid pRIVM_C010761_1"/>
</dbReference>
<dbReference type="RefSeq" id="WP_263503854.1">
    <property type="nucleotide sequence ID" value="NZ_CP089045.1"/>
</dbReference>
<feature type="domain" description="SMODS-associated and fused to various effectors" evidence="1">
    <location>
        <begin position="32"/>
        <end position="119"/>
    </location>
</feature>
<geneLocation type="plasmid" evidence="2 3">
    <name>pRIVM_C010761_1</name>
</geneLocation>
<name>A0AA46NTJ9_9GAMM</name>
<proteinExistence type="predicted"/>
<keyword evidence="2" id="KW-0614">Plasmid</keyword>